<dbReference type="RefSeq" id="WP_095991608.1">
    <property type="nucleotide sequence ID" value="NZ_CP022098.1"/>
</dbReference>
<dbReference type="KEGG" id="cfus:CYFUS_009791"/>
<name>A0A250JKA0_9BACT</name>
<dbReference type="GO" id="GO:0005737">
    <property type="term" value="C:cytoplasm"/>
    <property type="evidence" value="ECO:0007669"/>
    <property type="project" value="TreeGrafter"/>
</dbReference>
<proteinExistence type="predicted"/>
<dbReference type="PANTHER" id="PTHR48079">
    <property type="entry name" value="PROTEIN YEEZ"/>
    <property type="match status" value="1"/>
</dbReference>
<dbReference type="Gene3D" id="3.40.50.720">
    <property type="entry name" value="NAD(P)-binding Rossmann-like Domain"/>
    <property type="match status" value="1"/>
</dbReference>
<reference evidence="2 3" key="1">
    <citation type="submission" date="2017-06" db="EMBL/GenBank/DDBJ databases">
        <title>Sequencing and comparative analysis of myxobacterial genomes.</title>
        <authorList>
            <person name="Rupp O."/>
            <person name="Goesmann A."/>
            <person name="Sogaard-Andersen L."/>
        </authorList>
    </citation>
    <scope>NUCLEOTIDE SEQUENCE [LARGE SCALE GENOMIC DNA]</scope>
    <source>
        <strain evidence="2 3">DSM 52655</strain>
    </source>
</reference>
<sequence length="306" mass="32756">MKRAFVMGVTGYIGGSVARRLLRDGYQVTGLVRTQAASERVAALGIQPILGDIENGALLSRCARQADVVINAANMHHRGSVEALLEGLSGTNKTLVHTSGSSIVSEFGEGEVSERIFEDDTPFTPEPVKAESVAINRLVLDSAARGVRGIVICPPMIYGRGTGLKRDSIQVPALIQMARTQSAGVHLARGLNVWSNVHIDDLVDLYALAIERAKPGDFLFAEAGEERFLDIAAAISRMLGYGGRTVSFPIAQAVALVGETEARYSGASNSRVRATRARGLGWTPKHTSLLREIEQGSYREDFAGPA</sequence>
<dbReference type="Proteomes" id="UP000217257">
    <property type="component" value="Chromosome"/>
</dbReference>
<dbReference type="EMBL" id="CP022098">
    <property type="protein sequence ID" value="ATB44304.1"/>
    <property type="molecule type" value="Genomic_DNA"/>
</dbReference>
<dbReference type="PANTHER" id="PTHR48079:SF6">
    <property type="entry name" value="NAD(P)-BINDING DOMAIN-CONTAINING PROTEIN-RELATED"/>
    <property type="match status" value="1"/>
</dbReference>
<evidence type="ECO:0000313" key="3">
    <source>
        <dbReference type="Proteomes" id="UP000217257"/>
    </source>
</evidence>
<dbReference type="InterPro" id="IPR001509">
    <property type="entry name" value="Epimerase_deHydtase"/>
</dbReference>
<dbReference type="SUPFAM" id="SSF51735">
    <property type="entry name" value="NAD(P)-binding Rossmann-fold domains"/>
    <property type="match status" value="1"/>
</dbReference>
<gene>
    <name evidence="2" type="ORF">CYFUS_009791</name>
</gene>
<dbReference type="InterPro" id="IPR036291">
    <property type="entry name" value="NAD(P)-bd_dom_sf"/>
</dbReference>
<accession>A0A250JKA0</accession>
<organism evidence="2 3">
    <name type="scientific">Cystobacter fuscus</name>
    <dbReference type="NCBI Taxonomy" id="43"/>
    <lineage>
        <taxon>Bacteria</taxon>
        <taxon>Pseudomonadati</taxon>
        <taxon>Myxococcota</taxon>
        <taxon>Myxococcia</taxon>
        <taxon>Myxococcales</taxon>
        <taxon>Cystobacterineae</taxon>
        <taxon>Archangiaceae</taxon>
        <taxon>Cystobacter</taxon>
    </lineage>
</organism>
<evidence type="ECO:0000259" key="1">
    <source>
        <dbReference type="Pfam" id="PF01370"/>
    </source>
</evidence>
<dbReference type="AlphaFoldDB" id="A0A250JKA0"/>
<evidence type="ECO:0000313" key="2">
    <source>
        <dbReference type="EMBL" id="ATB44304.1"/>
    </source>
</evidence>
<dbReference type="GO" id="GO:0004029">
    <property type="term" value="F:aldehyde dehydrogenase (NAD+) activity"/>
    <property type="evidence" value="ECO:0007669"/>
    <property type="project" value="TreeGrafter"/>
</dbReference>
<feature type="domain" description="NAD-dependent epimerase/dehydratase" evidence="1">
    <location>
        <begin position="5"/>
        <end position="214"/>
    </location>
</feature>
<dbReference type="InterPro" id="IPR051783">
    <property type="entry name" value="NAD(P)-dependent_oxidoreduct"/>
</dbReference>
<protein>
    <submittedName>
        <fullName evidence="2">Epimerase</fullName>
    </submittedName>
</protein>
<dbReference type="Pfam" id="PF01370">
    <property type="entry name" value="Epimerase"/>
    <property type="match status" value="1"/>
</dbReference>